<dbReference type="Proteomes" id="UP000887563">
    <property type="component" value="Unplaced"/>
</dbReference>
<sequence length="346" mass="41322">MQELWKNIRINFWGGTNMVYEIFVKGNKWTEEDYIKEIENLFVNQNEVYHLNMSKFLFLQTAKESTEEILLKIKNILKNCKKIKDSQKRKKFIEKKINPEIAVEDWKEYMERGLENKKKLNNNKKNQKLMHKNKLIELLYNDQNDEFKQFLQCEADAIVVKEFCDSNISKLIKIAEEKFIENSKKQSEEAKNNFKEIENNGEIKEIVNIDSSNETQHFLELKSNKGKDKLFEITENSQDVVESMKEKSNRKIPSVRHAARRKEYLDSVIRKNEDRKEKKNPNKNSKFVETVNEEIIPLINDKNEEEFENEIEKNLIKNKDENIKNDDILIENILIYLSKEEPTYVL</sequence>
<accession>A0A914NG16</accession>
<organism evidence="1 2">
    <name type="scientific">Meloidogyne incognita</name>
    <name type="common">Southern root-knot nematode worm</name>
    <name type="synonym">Oxyuris incognita</name>
    <dbReference type="NCBI Taxonomy" id="6306"/>
    <lineage>
        <taxon>Eukaryota</taxon>
        <taxon>Metazoa</taxon>
        <taxon>Ecdysozoa</taxon>
        <taxon>Nematoda</taxon>
        <taxon>Chromadorea</taxon>
        <taxon>Rhabditida</taxon>
        <taxon>Tylenchina</taxon>
        <taxon>Tylenchomorpha</taxon>
        <taxon>Tylenchoidea</taxon>
        <taxon>Meloidogynidae</taxon>
        <taxon>Meloidogyninae</taxon>
        <taxon>Meloidogyne</taxon>
        <taxon>Meloidogyne incognita group</taxon>
    </lineage>
</organism>
<protein>
    <submittedName>
        <fullName evidence="2">Uncharacterized protein</fullName>
    </submittedName>
</protein>
<evidence type="ECO:0000313" key="1">
    <source>
        <dbReference type="Proteomes" id="UP000887563"/>
    </source>
</evidence>
<reference evidence="2" key="1">
    <citation type="submission" date="2022-11" db="UniProtKB">
        <authorList>
            <consortium name="WormBaseParasite"/>
        </authorList>
    </citation>
    <scope>IDENTIFICATION</scope>
</reference>
<name>A0A914NG16_MELIC</name>
<proteinExistence type="predicted"/>
<dbReference type="AlphaFoldDB" id="A0A914NG16"/>
<evidence type="ECO:0000313" key="2">
    <source>
        <dbReference type="WBParaSite" id="Minc3s04894g37226"/>
    </source>
</evidence>
<keyword evidence="1" id="KW-1185">Reference proteome</keyword>
<dbReference type="WBParaSite" id="Minc3s04894g37226">
    <property type="protein sequence ID" value="Minc3s04894g37226"/>
    <property type="gene ID" value="Minc3s04894g37226"/>
</dbReference>